<accession>A0A2K9AE04</accession>
<proteinExistence type="predicted"/>
<dbReference type="Proteomes" id="UP000232693">
    <property type="component" value="Chromosome"/>
</dbReference>
<dbReference type="Pfam" id="PF00557">
    <property type="entry name" value="Peptidase_M24"/>
    <property type="match status" value="1"/>
</dbReference>
<evidence type="ECO:0000313" key="2">
    <source>
        <dbReference type="Proteomes" id="UP000232693"/>
    </source>
</evidence>
<dbReference type="SUPFAM" id="SSF55920">
    <property type="entry name" value="Creatinase/aminopeptidase"/>
    <property type="match status" value="1"/>
</dbReference>
<organism evidence="1 2">
    <name type="scientific">Kangiella profundi</name>
    <dbReference type="NCBI Taxonomy" id="1561924"/>
    <lineage>
        <taxon>Bacteria</taxon>
        <taxon>Pseudomonadati</taxon>
        <taxon>Pseudomonadota</taxon>
        <taxon>Gammaproteobacteria</taxon>
        <taxon>Kangiellales</taxon>
        <taxon>Kangiellaceae</taxon>
        <taxon>Kangiella</taxon>
    </lineage>
</organism>
<keyword evidence="1" id="KW-0378">Hydrolase</keyword>
<dbReference type="AlphaFoldDB" id="A0A2K9AE04"/>
<dbReference type="OrthoDB" id="9765815at2"/>
<dbReference type="Gene3D" id="3.90.230.10">
    <property type="entry name" value="Creatinase/methionine aminopeptidase superfamily"/>
    <property type="match status" value="1"/>
</dbReference>
<protein>
    <submittedName>
        <fullName evidence="1">Xaa-Pro aminopeptidase</fullName>
    </submittedName>
</protein>
<reference evidence="1 2" key="1">
    <citation type="submission" date="2017-12" db="EMBL/GenBank/DDBJ databases">
        <title>Kangiella profundi FT102 completed genome.</title>
        <authorList>
            <person name="Xu J."/>
            <person name="Wang J."/>
            <person name="Lu Y."/>
        </authorList>
    </citation>
    <scope>NUCLEOTIDE SEQUENCE [LARGE SCALE GENOMIC DNA]</scope>
    <source>
        <strain evidence="1 2">FT102</strain>
    </source>
</reference>
<dbReference type="InterPro" id="IPR000994">
    <property type="entry name" value="Pept_M24"/>
</dbReference>
<gene>
    <name evidence="1" type="ORF">CW740_10590</name>
</gene>
<dbReference type="PANTHER" id="PTHR46112">
    <property type="entry name" value="AMINOPEPTIDASE"/>
    <property type="match status" value="1"/>
</dbReference>
<dbReference type="EMBL" id="CP025120">
    <property type="protein sequence ID" value="AUD79667.1"/>
    <property type="molecule type" value="Genomic_DNA"/>
</dbReference>
<dbReference type="PANTHER" id="PTHR46112:SF2">
    <property type="entry name" value="XAA-PRO AMINOPEPTIDASE P-RELATED"/>
    <property type="match status" value="1"/>
</dbReference>
<keyword evidence="1" id="KW-0645">Protease</keyword>
<dbReference type="GO" id="GO:0004177">
    <property type="term" value="F:aminopeptidase activity"/>
    <property type="evidence" value="ECO:0007669"/>
    <property type="project" value="UniProtKB-KW"/>
</dbReference>
<name>A0A2K9AE04_9GAMM</name>
<evidence type="ECO:0000313" key="1">
    <source>
        <dbReference type="EMBL" id="AUD79667.1"/>
    </source>
</evidence>
<dbReference type="KEGG" id="kpd:CW740_10590"/>
<keyword evidence="2" id="KW-1185">Reference proteome</keyword>
<sequence>MTMVLRLIVGFCASVLLILAISNGAQAKSYEQGVNNIKVPQVLAHSDRAEPINRILKHRLDILLPELMAESGLDMWLVINREYGEDALFYTLVPEPTFAARRTTLLVFVRNEDGVERFSVSRYPIAGFYESRWQGGTDEQQWQRLVEIIKDYDPQRIGINVSEEWAVADGLSQGLYSTLMSHLPEELQKRVVSSEELVVRWFETRTEPEKEVYPQIVAIARGVIAEAFSSKVITPGVTTDKDVAWYIRERFEELGVKPWFQPYVTVQRKGDSNEPESPFFGRSDRVIMPGDIIHTDVGLCYLKLCTDTQEMGYVARFGEYEVPKGLKEALAKGNQWQDILTAQFKTGRTGNEILQATQIASGKKKLKSSTYTHPLGFVGHAVGPTIGMWDNQGPTPVKGDRKLYPNTAYAIEGNVKVKLPEWDNQLVQIMLEQSALFDGKQVIYLAGRQTEWHFIR</sequence>
<dbReference type="InterPro" id="IPR050659">
    <property type="entry name" value="Peptidase_M24B"/>
</dbReference>
<keyword evidence="1" id="KW-0031">Aminopeptidase</keyword>
<dbReference type="RefSeq" id="WP_106647466.1">
    <property type="nucleotide sequence ID" value="NZ_BMGO01000001.1"/>
</dbReference>
<dbReference type="InterPro" id="IPR036005">
    <property type="entry name" value="Creatinase/aminopeptidase-like"/>
</dbReference>